<keyword evidence="4 7" id="KW-0812">Transmembrane</keyword>
<feature type="transmembrane region" description="Helical" evidence="7">
    <location>
        <begin position="306"/>
        <end position="324"/>
    </location>
</feature>
<feature type="transmembrane region" description="Helical" evidence="7">
    <location>
        <begin position="21"/>
        <end position="43"/>
    </location>
</feature>
<sequence length="583" mass="64226">MLTQKRSSKKYNIKNLLKFEDYWAIILGFAILLCTLFVFSINYTKSIKADLNNYNSILQAEGEKAPFKTIEWYEANDEKSSLKFTSIPFISQISELFSKPYSWNDDPLKSIYLSKEEASKLSAENEVKYEEAAANASSAKEIALNSQNAAAEANYKDEDLNIKAEEDINTWYELKGIEDSAKSESSIKPYNLIPSLIILGIVLCILFSIGIHFMGKSVKEFALGFPVVFIVAVLAYILASQVNLKAWGLEYVVWALLIGFLLSNTIGTPKIVLKAAETEFFIKTGLVLLGSTVLINKMLLIGIPGIFVTWCVTPIVLITTYWFGQKILKIESKSLNITISADMSVSGVSAAIAAASASKAKKEELTLAVGISILFTSLMMVIMPLIIKKLGLNPVLAGAWIGGTVDSTGAVVAAGELLGPVARDVASTIKMIQNILIGVMAFGVATYWSLKVERNSTSEKNISAKVLFKEIWTNFPKFVLGFLFASILFSFIYFILGSDVANVFIDKGMVKSIISPLQGWLFCLAFASIGLSTNFRDLFKYFKGGKPIILYVCGQALNILLTFLAAYLMFNVVFTNITEKLLK</sequence>
<dbReference type="PANTHER" id="PTHR30106:SF1">
    <property type="entry name" value="UPF0324 MEMBRANE PROTEIN FN0533"/>
    <property type="match status" value="1"/>
</dbReference>
<name>A0A174C077_9CLOT</name>
<feature type="transmembrane region" description="Helical" evidence="7">
    <location>
        <begin position="431"/>
        <end position="450"/>
    </location>
</feature>
<keyword evidence="6 7" id="KW-0472">Membrane</keyword>
<keyword evidence="3" id="KW-1003">Cell membrane</keyword>
<feature type="transmembrane region" description="Helical" evidence="7">
    <location>
        <begin position="251"/>
        <end position="273"/>
    </location>
</feature>
<evidence type="ECO:0000256" key="2">
    <source>
        <dbReference type="ARBA" id="ARBA00007977"/>
    </source>
</evidence>
<dbReference type="GO" id="GO:0005886">
    <property type="term" value="C:plasma membrane"/>
    <property type="evidence" value="ECO:0007669"/>
    <property type="project" value="UniProtKB-SubCell"/>
</dbReference>
<feature type="transmembrane region" description="Helical" evidence="7">
    <location>
        <begin position="192"/>
        <end position="214"/>
    </location>
</feature>
<dbReference type="RefSeq" id="WP_055276055.1">
    <property type="nucleotide sequence ID" value="NZ_CYZV01000012.1"/>
</dbReference>
<dbReference type="EMBL" id="CYZV01000012">
    <property type="protein sequence ID" value="CUO06762.1"/>
    <property type="molecule type" value="Genomic_DNA"/>
</dbReference>
<evidence type="ECO:0000313" key="8">
    <source>
        <dbReference type="EMBL" id="CUO06762.1"/>
    </source>
</evidence>
<evidence type="ECO:0000256" key="1">
    <source>
        <dbReference type="ARBA" id="ARBA00004651"/>
    </source>
</evidence>
<feature type="transmembrane region" description="Helical" evidence="7">
    <location>
        <begin position="517"/>
        <end position="536"/>
    </location>
</feature>
<evidence type="ECO:0000256" key="6">
    <source>
        <dbReference type="ARBA" id="ARBA00023136"/>
    </source>
</evidence>
<dbReference type="AlphaFoldDB" id="A0A174C077"/>
<gene>
    <name evidence="8" type="primary">yeiH_2</name>
    <name evidence="8" type="ORF">ERS852470_01360</name>
</gene>
<feature type="transmembrane region" description="Helical" evidence="7">
    <location>
        <begin position="478"/>
        <end position="496"/>
    </location>
</feature>
<evidence type="ECO:0000256" key="4">
    <source>
        <dbReference type="ARBA" id="ARBA00022692"/>
    </source>
</evidence>
<comment type="similarity">
    <text evidence="2">Belongs to the UPF0324 family.</text>
</comment>
<feature type="transmembrane region" description="Helical" evidence="7">
    <location>
        <begin position="365"/>
        <end position="387"/>
    </location>
</feature>
<dbReference type="InterPro" id="IPR018383">
    <property type="entry name" value="UPF0324_pro"/>
</dbReference>
<proteinExistence type="inferred from homology"/>
<accession>A0A174C077</accession>
<evidence type="ECO:0000256" key="7">
    <source>
        <dbReference type="SAM" id="Phobius"/>
    </source>
</evidence>
<evidence type="ECO:0008006" key="10">
    <source>
        <dbReference type="Google" id="ProtNLM"/>
    </source>
</evidence>
<organism evidence="8 9">
    <name type="scientific">Clostridium disporicum</name>
    <dbReference type="NCBI Taxonomy" id="84024"/>
    <lineage>
        <taxon>Bacteria</taxon>
        <taxon>Bacillati</taxon>
        <taxon>Bacillota</taxon>
        <taxon>Clostridia</taxon>
        <taxon>Eubacteriales</taxon>
        <taxon>Clostridiaceae</taxon>
        <taxon>Clostridium</taxon>
    </lineage>
</organism>
<dbReference type="Pfam" id="PF03601">
    <property type="entry name" value="Cons_hypoth698"/>
    <property type="match status" value="1"/>
</dbReference>
<feature type="transmembrane region" description="Helical" evidence="7">
    <location>
        <begin position="221"/>
        <end position="239"/>
    </location>
</feature>
<evidence type="ECO:0000313" key="9">
    <source>
        <dbReference type="Proteomes" id="UP000095558"/>
    </source>
</evidence>
<evidence type="ECO:0000256" key="5">
    <source>
        <dbReference type="ARBA" id="ARBA00022989"/>
    </source>
</evidence>
<dbReference type="PANTHER" id="PTHR30106">
    <property type="entry name" value="INNER MEMBRANE PROTEIN YEIH-RELATED"/>
    <property type="match status" value="1"/>
</dbReference>
<comment type="subcellular location">
    <subcellularLocation>
        <location evidence="1">Cell membrane</location>
        <topology evidence="1">Multi-pass membrane protein</topology>
    </subcellularLocation>
</comment>
<dbReference type="Proteomes" id="UP000095558">
    <property type="component" value="Unassembled WGS sequence"/>
</dbReference>
<feature type="transmembrane region" description="Helical" evidence="7">
    <location>
        <begin position="548"/>
        <end position="574"/>
    </location>
</feature>
<evidence type="ECO:0000256" key="3">
    <source>
        <dbReference type="ARBA" id="ARBA00022475"/>
    </source>
</evidence>
<keyword evidence="5 7" id="KW-1133">Transmembrane helix</keyword>
<protein>
    <recommendedName>
        <fullName evidence="10">Sulfate exporter family transporter</fullName>
    </recommendedName>
</protein>
<reference evidence="8 9" key="1">
    <citation type="submission" date="2015-09" db="EMBL/GenBank/DDBJ databases">
        <authorList>
            <consortium name="Pathogen Informatics"/>
        </authorList>
    </citation>
    <scope>NUCLEOTIDE SEQUENCE [LARGE SCALE GENOMIC DNA]</scope>
    <source>
        <strain evidence="8 9">2789STDY5834855</strain>
    </source>
</reference>
<dbReference type="OrthoDB" id="9766798at2"/>